<evidence type="ECO:0000313" key="2">
    <source>
        <dbReference type="Proteomes" id="UP000095552"/>
    </source>
</evidence>
<name>A0A1E5SZ61_9BACT</name>
<dbReference type="SUPFAM" id="SSF51182">
    <property type="entry name" value="RmlC-like cupins"/>
    <property type="match status" value="1"/>
</dbReference>
<accession>A0A1E5SZ61</accession>
<protein>
    <recommendedName>
        <fullName evidence="3">Cupin 2 conserved barrel domain-containing protein</fullName>
    </recommendedName>
</protein>
<dbReference type="STRING" id="1563681.BFP71_13015"/>
<evidence type="ECO:0000313" key="1">
    <source>
        <dbReference type="EMBL" id="OEK04396.1"/>
    </source>
</evidence>
<keyword evidence="2" id="KW-1185">Reference proteome</keyword>
<dbReference type="Proteomes" id="UP000095552">
    <property type="component" value="Unassembled WGS sequence"/>
</dbReference>
<evidence type="ECO:0008006" key="3">
    <source>
        <dbReference type="Google" id="ProtNLM"/>
    </source>
</evidence>
<dbReference type="EMBL" id="MDGQ01000005">
    <property type="protein sequence ID" value="OEK04396.1"/>
    <property type="molecule type" value="Genomic_DNA"/>
</dbReference>
<gene>
    <name evidence="1" type="ORF">BFP71_13015</name>
</gene>
<sequence>MDKTITLTTISNDGKGKSYFDQRHFPTDEKGGMWLTDRINALNFRLRSSLPGYKTEFHVAGDPTLIIIQQGTLRITLNDGAQKDFVSGDMFIAEDFLDKAINFNNEIHGHKAEVIGKQSLKAVHIKLSEISA</sequence>
<proteinExistence type="predicted"/>
<dbReference type="AlphaFoldDB" id="A0A1E5SZ61"/>
<organism evidence="1 2">
    <name type="scientific">Roseivirga misakiensis</name>
    <dbReference type="NCBI Taxonomy" id="1563681"/>
    <lineage>
        <taxon>Bacteria</taxon>
        <taxon>Pseudomonadati</taxon>
        <taxon>Bacteroidota</taxon>
        <taxon>Cytophagia</taxon>
        <taxon>Cytophagales</taxon>
        <taxon>Roseivirgaceae</taxon>
        <taxon>Roseivirga</taxon>
    </lineage>
</organism>
<dbReference type="RefSeq" id="WP_069835901.1">
    <property type="nucleotide sequence ID" value="NZ_MDGQ01000005.1"/>
</dbReference>
<reference evidence="1 2" key="1">
    <citation type="submission" date="2016-08" db="EMBL/GenBank/DDBJ databases">
        <title>Draft genome of Fabibacter sp. strain SK-8.</title>
        <authorList>
            <person name="Wong S.-K."/>
            <person name="Hamasaki K."/>
            <person name="Yoshizawa S."/>
        </authorList>
    </citation>
    <scope>NUCLEOTIDE SEQUENCE [LARGE SCALE GENOMIC DNA]</scope>
    <source>
        <strain evidence="1 2">SK-8</strain>
    </source>
</reference>
<dbReference type="OrthoDB" id="4205621at2"/>
<comment type="caution">
    <text evidence="1">The sequence shown here is derived from an EMBL/GenBank/DDBJ whole genome shotgun (WGS) entry which is preliminary data.</text>
</comment>
<dbReference type="InterPro" id="IPR011051">
    <property type="entry name" value="RmlC_Cupin_sf"/>
</dbReference>